<reference evidence="1" key="1">
    <citation type="journal article" date="2015" name="Nature">
        <title>Complex archaea that bridge the gap between prokaryotes and eukaryotes.</title>
        <authorList>
            <person name="Spang A."/>
            <person name="Saw J.H."/>
            <person name="Jorgensen S.L."/>
            <person name="Zaremba-Niedzwiedzka K."/>
            <person name="Martijn J."/>
            <person name="Lind A.E."/>
            <person name="van Eijk R."/>
            <person name="Schleper C."/>
            <person name="Guy L."/>
            <person name="Ettema T.J."/>
        </authorList>
    </citation>
    <scope>NUCLEOTIDE SEQUENCE</scope>
</reference>
<protein>
    <recommendedName>
        <fullName evidence="2">HEPN domain-containing protein</fullName>
    </recommendedName>
</protein>
<name>A0A0F9SYS2_9ZZZZ</name>
<sequence>MSERHLKANDCLHDAIHHTKNAFDGLLIRIMYPERNGLVVTKYSLSKAKEDLSRAMEAVDDGLEVIKKEEEES</sequence>
<dbReference type="AlphaFoldDB" id="A0A0F9SYS2"/>
<proteinExistence type="predicted"/>
<gene>
    <name evidence="1" type="ORF">LCGC14_0394300</name>
</gene>
<evidence type="ECO:0008006" key="2">
    <source>
        <dbReference type="Google" id="ProtNLM"/>
    </source>
</evidence>
<dbReference type="EMBL" id="LAZR01000332">
    <property type="protein sequence ID" value="KKN74090.1"/>
    <property type="molecule type" value="Genomic_DNA"/>
</dbReference>
<comment type="caution">
    <text evidence="1">The sequence shown here is derived from an EMBL/GenBank/DDBJ whole genome shotgun (WGS) entry which is preliminary data.</text>
</comment>
<accession>A0A0F9SYS2</accession>
<organism evidence="1">
    <name type="scientific">marine sediment metagenome</name>
    <dbReference type="NCBI Taxonomy" id="412755"/>
    <lineage>
        <taxon>unclassified sequences</taxon>
        <taxon>metagenomes</taxon>
        <taxon>ecological metagenomes</taxon>
    </lineage>
</organism>
<evidence type="ECO:0000313" key="1">
    <source>
        <dbReference type="EMBL" id="KKN74090.1"/>
    </source>
</evidence>